<dbReference type="SMART" id="SM00028">
    <property type="entry name" value="TPR"/>
    <property type="match status" value="3"/>
</dbReference>
<dbReference type="PROSITE" id="PS50005">
    <property type="entry name" value="TPR"/>
    <property type="match status" value="1"/>
</dbReference>
<dbReference type="AlphaFoldDB" id="A0A7T8BAF5"/>
<feature type="transmembrane region" description="Helical" evidence="2">
    <location>
        <begin position="28"/>
        <end position="49"/>
    </location>
</feature>
<gene>
    <name evidence="3" type="ORF">JFL75_14635</name>
</gene>
<name>A0A7T8BAF5_9SPIR</name>
<dbReference type="InterPro" id="IPR019734">
    <property type="entry name" value="TPR_rpt"/>
</dbReference>
<evidence type="ECO:0000256" key="2">
    <source>
        <dbReference type="SAM" id="Phobius"/>
    </source>
</evidence>
<evidence type="ECO:0000256" key="1">
    <source>
        <dbReference type="PROSITE-ProRule" id="PRU00339"/>
    </source>
</evidence>
<keyword evidence="2" id="KW-1133">Transmembrane helix</keyword>
<evidence type="ECO:0000313" key="3">
    <source>
        <dbReference type="EMBL" id="QQO08163.1"/>
    </source>
</evidence>
<dbReference type="RefSeq" id="WP_215625469.1">
    <property type="nucleotide sequence ID" value="NZ_CP067089.2"/>
</dbReference>
<organism evidence="3 4">
    <name type="scientific">Breznakiella homolactica</name>
    <dbReference type="NCBI Taxonomy" id="2798577"/>
    <lineage>
        <taxon>Bacteria</taxon>
        <taxon>Pseudomonadati</taxon>
        <taxon>Spirochaetota</taxon>
        <taxon>Spirochaetia</taxon>
        <taxon>Spirochaetales</taxon>
        <taxon>Breznakiellaceae</taxon>
        <taxon>Breznakiella</taxon>
    </lineage>
</organism>
<dbReference type="Proteomes" id="UP000595917">
    <property type="component" value="Chromosome"/>
</dbReference>
<dbReference type="Pfam" id="PF13432">
    <property type="entry name" value="TPR_16"/>
    <property type="match status" value="1"/>
</dbReference>
<accession>A0A7T8BAF5</accession>
<keyword evidence="2" id="KW-0472">Membrane</keyword>
<dbReference type="EMBL" id="CP067089">
    <property type="protein sequence ID" value="QQO08163.1"/>
    <property type="molecule type" value="Genomic_DNA"/>
</dbReference>
<feature type="repeat" description="TPR" evidence="1">
    <location>
        <begin position="178"/>
        <end position="211"/>
    </location>
</feature>
<dbReference type="InterPro" id="IPR011990">
    <property type="entry name" value="TPR-like_helical_dom_sf"/>
</dbReference>
<sequence>MANPSSGKNEPTKITEKLVNFIQNHRKIILIVSAAVVVVFVGIAAAYIISEKAQEKAIAEVEAYYEQYESLRVDLNEPFKEDEVRQFIASLSEFAGKKSGYAGARAYYIIADIHADKKEWLEAEHAWVNAAGKAPRIYLAPVSFFNAAVAAEEQGNSIKAIELYTRALEYADTFPGAPRAAFSVGRLYEEQRDTEAAVAAYRNVIEQWPGQNWANLASSRVAAITASGGV</sequence>
<evidence type="ECO:0000313" key="4">
    <source>
        <dbReference type="Proteomes" id="UP000595917"/>
    </source>
</evidence>
<dbReference type="Gene3D" id="1.25.40.10">
    <property type="entry name" value="Tetratricopeptide repeat domain"/>
    <property type="match status" value="1"/>
</dbReference>
<dbReference type="KEGG" id="bhc:JFL75_14635"/>
<keyword evidence="1" id="KW-0802">TPR repeat</keyword>
<protein>
    <submittedName>
        <fullName evidence="3">Tetratricopeptide repeat protein</fullName>
    </submittedName>
</protein>
<reference evidence="3" key="1">
    <citation type="submission" date="2021-01" db="EMBL/GenBank/DDBJ databases">
        <title>Description of Breznakiella homolactica.</title>
        <authorList>
            <person name="Song Y."/>
            <person name="Brune A."/>
        </authorList>
    </citation>
    <scope>NUCLEOTIDE SEQUENCE</scope>
    <source>
        <strain evidence="3">RmG30</strain>
    </source>
</reference>
<keyword evidence="4" id="KW-1185">Reference proteome</keyword>
<dbReference type="SUPFAM" id="SSF48452">
    <property type="entry name" value="TPR-like"/>
    <property type="match status" value="1"/>
</dbReference>
<keyword evidence="2" id="KW-0812">Transmembrane</keyword>
<proteinExistence type="predicted"/>